<comment type="caution">
    <text evidence="2">The sequence shown here is derived from an EMBL/GenBank/DDBJ whole genome shotgun (WGS) entry which is preliminary data.</text>
</comment>
<name>A0A392T8Q8_9FABA</name>
<evidence type="ECO:0000313" key="2">
    <source>
        <dbReference type="EMBL" id="MCI57418.1"/>
    </source>
</evidence>
<dbReference type="EMBL" id="LXQA010528650">
    <property type="protein sequence ID" value="MCI57418.1"/>
    <property type="molecule type" value="Genomic_DNA"/>
</dbReference>
<evidence type="ECO:0000313" key="3">
    <source>
        <dbReference type="Proteomes" id="UP000265520"/>
    </source>
</evidence>
<proteinExistence type="predicted"/>
<accession>A0A392T8Q8</accession>
<reference evidence="2 3" key="1">
    <citation type="journal article" date="2018" name="Front. Plant Sci.">
        <title>Red Clover (Trifolium pratense) and Zigzag Clover (T. medium) - A Picture of Genomic Similarities and Differences.</title>
        <authorList>
            <person name="Dluhosova J."/>
            <person name="Istvanek J."/>
            <person name="Nedelnik J."/>
            <person name="Repkova J."/>
        </authorList>
    </citation>
    <scope>NUCLEOTIDE SEQUENCE [LARGE SCALE GENOMIC DNA]</scope>
    <source>
        <strain evidence="3">cv. 10/8</strain>
        <tissue evidence="2">Leaf</tissue>
    </source>
</reference>
<dbReference type="AlphaFoldDB" id="A0A392T8Q8"/>
<feature type="region of interest" description="Disordered" evidence="1">
    <location>
        <begin position="1"/>
        <end position="22"/>
    </location>
</feature>
<sequence length="91" mass="9704">SEPTQKEAVQREGGGGRLVQGGRSFKSAVAEEVDVGIGEGSSKGVGPLVGRSTKDVVWEVEVEEEMLAKLEGAYVGYLVEERDVQAIQNQL</sequence>
<feature type="non-terminal residue" evidence="2">
    <location>
        <position position="91"/>
    </location>
</feature>
<dbReference type="Proteomes" id="UP000265520">
    <property type="component" value="Unassembled WGS sequence"/>
</dbReference>
<organism evidence="2 3">
    <name type="scientific">Trifolium medium</name>
    <dbReference type="NCBI Taxonomy" id="97028"/>
    <lineage>
        <taxon>Eukaryota</taxon>
        <taxon>Viridiplantae</taxon>
        <taxon>Streptophyta</taxon>
        <taxon>Embryophyta</taxon>
        <taxon>Tracheophyta</taxon>
        <taxon>Spermatophyta</taxon>
        <taxon>Magnoliopsida</taxon>
        <taxon>eudicotyledons</taxon>
        <taxon>Gunneridae</taxon>
        <taxon>Pentapetalae</taxon>
        <taxon>rosids</taxon>
        <taxon>fabids</taxon>
        <taxon>Fabales</taxon>
        <taxon>Fabaceae</taxon>
        <taxon>Papilionoideae</taxon>
        <taxon>50 kb inversion clade</taxon>
        <taxon>NPAAA clade</taxon>
        <taxon>Hologalegina</taxon>
        <taxon>IRL clade</taxon>
        <taxon>Trifolieae</taxon>
        <taxon>Trifolium</taxon>
    </lineage>
</organism>
<protein>
    <submittedName>
        <fullName evidence="2">Uncharacterized protein</fullName>
    </submittedName>
</protein>
<evidence type="ECO:0000256" key="1">
    <source>
        <dbReference type="SAM" id="MobiDB-lite"/>
    </source>
</evidence>
<keyword evidence="3" id="KW-1185">Reference proteome</keyword>
<feature type="compositionally biased region" description="Basic and acidic residues" evidence="1">
    <location>
        <begin position="1"/>
        <end position="10"/>
    </location>
</feature>
<feature type="non-terminal residue" evidence="2">
    <location>
        <position position="1"/>
    </location>
</feature>